<dbReference type="Pfam" id="PF00445">
    <property type="entry name" value="Ribonuclease_T2"/>
    <property type="match status" value="1"/>
</dbReference>
<dbReference type="GO" id="GO:0005576">
    <property type="term" value="C:extracellular region"/>
    <property type="evidence" value="ECO:0007669"/>
    <property type="project" value="TreeGrafter"/>
</dbReference>
<evidence type="ECO:0000313" key="6">
    <source>
        <dbReference type="Proteomes" id="UP000515204"/>
    </source>
</evidence>
<dbReference type="KEGG" id="dqu:106744524"/>
<dbReference type="GO" id="GO:0006401">
    <property type="term" value="P:RNA catabolic process"/>
    <property type="evidence" value="ECO:0007669"/>
    <property type="project" value="TreeGrafter"/>
</dbReference>
<feature type="active site" evidence="3">
    <location>
        <position position="71"/>
    </location>
</feature>
<reference evidence="7" key="1">
    <citation type="submission" date="2025-08" db="UniProtKB">
        <authorList>
            <consortium name="RefSeq"/>
        </authorList>
    </citation>
    <scope>IDENTIFICATION</scope>
</reference>
<evidence type="ECO:0000256" key="3">
    <source>
        <dbReference type="PIRSR" id="PIRSR633697-1"/>
    </source>
</evidence>
<dbReference type="PANTHER" id="PTHR11240">
    <property type="entry name" value="RIBONUCLEASE T2"/>
    <property type="match status" value="1"/>
</dbReference>
<evidence type="ECO:0000256" key="1">
    <source>
        <dbReference type="ARBA" id="ARBA00007469"/>
    </source>
</evidence>
<organism evidence="6 7">
    <name type="scientific">Dinoponera quadriceps</name>
    <name type="common">South American ant</name>
    <dbReference type="NCBI Taxonomy" id="609295"/>
    <lineage>
        <taxon>Eukaryota</taxon>
        <taxon>Metazoa</taxon>
        <taxon>Ecdysozoa</taxon>
        <taxon>Arthropoda</taxon>
        <taxon>Hexapoda</taxon>
        <taxon>Insecta</taxon>
        <taxon>Pterygota</taxon>
        <taxon>Neoptera</taxon>
        <taxon>Endopterygota</taxon>
        <taxon>Hymenoptera</taxon>
        <taxon>Apocrita</taxon>
        <taxon>Aculeata</taxon>
        <taxon>Formicoidea</taxon>
        <taxon>Formicidae</taxon>
        <taxon>Ponerinae</taxon>
        <taxon>Ponerini</taxon>
        <taxon>Dinoponera</taxon>
    </lineage>
</organism>
<name>A0A6P3X966_DINQU</name>
<keyword evidence="5" id="KW-0732">Signal</keyword>
<dbReference type="GeneID" id="106744524"/>
<comment type="similarity">
    <text evidence="1 4">Belongs to the RNase T2 family.</text>
</comment>
<evidence type="ECO:0000256" key="5">
    <source>
        <dbReference type="SAM" id="SignalP"/>
    </source>
</evidence>
<dbReference type="SUPFAM" id="SSF55895">
    <property type="entry name" value="Ribonuclease Rh-like"/>
    <property type="match status" value="1"/>
</dbReference>
<dbReference type="RefSeq" id="XP_014474868.1">
    <property type="nucleotide sequence ID" value="XM_014619382.1"/>
</dbReference>
<dbReference type="InterPro" id="IPR033130">
    <property type="entry name" value="RNase_T2_His_AS_2"/>
</dbReference>
<protein>
    <submittedName>
        <fullName evidence="7">Ribonuclease Oy</fullName>
    </submittedName>
</protein>
<dbReference type="AlphaFoldDB" id="A0A6P3X966"/>
<dbReference type="GO" id="GO:0033897">
    <property type="term" value="F:ribonuclease T2 activity"/>
    <property type="evidence" value="ECO:0007669"/>
    <property type="project" value="InterPro"/>
</dbReference>
<dbReference type="PANTHER" id="PTHR11240:SF22">
    <property type="entry name" value="RIBONUCLEASE T2"/>
    <property type="match status" value="1"/>
</dbReference>
<feature type="active site" evidence="3">
    <location>
        <position position="124"/>
    </location>
</feature>
<dbReference type="InterPro" id="IPR001568">
    <property type="entry name" value="RNase_T2-like"/>
</dbReference>
<keyword evidence="6" id="KW-1185">Reference proteome</keyword>
<gene>
    <name evidence="7" type="primary">LOC106744524</name>
</gene>
<feature type="chain" id="PRO_5027893836" evidence="5">
    <location>
        <begin position="22"/>
        <end position="269"/>
    </location>
</feature>
<feature type="active site" evidence="3">
    <location>
        <position position="128"/>
    </location>
</feature>
<keyword evidence="2" id="KW-1015">Disulfide bond</keyword>
<dbReference type="OrthoDB" id="435754at2759"/>
<dbReference type="PROSITE" id="PS00531">
    <property type="entry name" value="RNASE_T2_2"/>
    <property type="match status" value="1"/>
</dbReference>
<dbReference type="InterPro" id="IPR033697">
    <property type="entry name" value="Ribonuclease_T2_eukaryotic"/>
</dbReference>
<evidence type="ECO:0000313" key="7">
    <source>
        <dbReference type="RefSeq" id="XP_014474868.1"/>
    </source>
</evidence>
<sequence>MCKYNVVLCTLLLCLPYVTHNCFVEEEPTKPNIFDIVLFTQRWPLTACYMWKESSKSHSCLLPKQNKWTIHGIWPTQFHHTGPQFCNTSLSFDKNILAPIENELKEKWTDIQKGSKPYSFWKHEWDKHGTCAVTIEKLNSVFKYFQTGLKLLDTYNMIDVLKKANIEPGEKYMINDLLRAVQKILKKRAQVICTKNKKTGELYVNEIRICFDKTLQLVDCDGVYNFPTNCDKSELIMYPSSVPRNYQINKLVIDILLMRRIIITLVNVL</sequence>
<dbReference type="Proteomes" id="UP000515204">
    <property type="component" value="Unplaced"/>
</dbReference>
<feature type="signal peptide" evidence="5">
    <location>
        <begin position="1"/>
        <end position="21"/>
    </location>
</feature>
<dbReference type="Gene3D" id="3.90.730.10">
    <property type="entry name" value="Ribonuclease T2-like"/>
    <property type="match status" value="1"/>
</dbReference>
<proteinExistence type="inferred from homology"/>
<dbReference type="GO" id="GO:0003723">
    <property type="term" value="F:RNA binding"/>
    <property type="evidence" value="ECO:0007669"/>
    <property type="project" value="InterPro"/>
</dbReference>
<accession>A0A6P3X966</accession>
<evidence type="ECO:0000256" key="2">
    <source>
        <dbReference type="ARBA" id="ARBA00023157"/>
    </source>
</evidence>
<evidence type="ECO:0000256" key="4">
    <source>
        <dbReference type="RuleBase" id="RU004328"/>
    </source>
</evidence>
<dbReference type="CDD" id="cd01061">
    <property type="entry name" value="RNase_T2_euk"/>
    <property type="match status" value="1"/>
</dbReference>
<dbReference type="InterPro" id="IPR036430">
    <property type="entry name" value="RNase_T2-like_sf"/>
</dbReference>